<dbReference type="Proteomes" id="UP000324159">
    <property type="component" value="Unassembled WGS sequence"/>
</dbReference>
<dbReference type="GO" id="GO:0016903">
    <property type="term" value="F:oxidoreductase activity, acting on the aldehyde or oxo group of donors"/>
    <property type="evidence" value="ECO:0007669"/>
    <property type="project" value="InterPro"/>
</dbReference>
<dbReference type="InterPro" id="IPR002869">
    <property type="entry name" value="Pyrv_flavodox_OxRed_cen"/>
</dbReference>
<gene>
    <name evidence="3" type="ORF">EDC39_101493</name>
</gene>
<evidence type="ECO:0000313" key="4">
    <source>
        <dbReference type="Proteomes" id="UP000324159"/>
    </source>
</evidence>
<dbReference type="SUPFAM" id="SSF53323">
    <property type="entry name" value="Pyruvate-ferredoxin oxidoreductase, PFOR, domain III"/>
    <property type="match status" value="1"/>
</dbReference>
<accession>A0A5D3WMC3</accession>
<dbReference type="OrthoDB" id="9800445at2"/>
<dbReference type="InterPro" id="IPR052198">
    <property type="entry name" value="IorB_Oxidoreductase"/>
</dbReference>
<feature type="domain" description="Pyruvate/ketoisovalerate oxidoreductase catalytic" evidence="2">
    <location>
        <begin position="14"/>
        <end position="190"/>
    </location>
</feature>
<dbReference type="InterPro" id="IPR019752">
    <property type="entry name" value="Pyrv/ketoisovalerate_OxRed_cat"/>
</dbReference>
<comment type="caution">
    <text evidence="3">The sequence shown here is derived from an EMBL/GenBank/DDBJ whole genome shotgun (WGS) entry which is preliminary data.</text>
</comment>
<protein>
    <submittedName>
        <fullName evidence="3">Indolepyruvate ferredoxin oxidoreductase beta subunit</fullName>
    </submittedName>
</protein>
<organism evidence="3 4">
    <name type="scientific">Geothermobacter ehrlichii</name>
    <dbReference type="NCBI Taxonomy" id="213224"/>
    <lineage>
        <taxon>Bacteria</taxon>
        <taxon>Pseudomonadati</taxon>
        <taxon>Thermodesulfobacteriota</taxon>
        <taxon>Desulfuromonadia</taxon>
        <taxon>Desulfuromonadales</taxon>
        <taxon>Geothermobacteraceae</taxon>
        <taxon>Geothermobacter</taxon>
    </lineage>
</organism>
<evidence type="ECO:0000259" key="2">
    <source>
        <dbReference type="Pfam" id="PF01558"/>
    </source>
</evidence>
<keyword evidence="1" id="KW-0560">Oxidoreductase</keyword>
<evidence type="ECO:0000313" key="3">
    <source>
        <dbReference type="EMBL" id="TYP00326.1"/>
    </source>
</evidence>
<dbReference type="NCBIfam" id="NF005325">
    <property type="entry name" value="PRK06853.1-5"/>
    <property type="match status" value="1"/>
</dbReference>
<sequence length="192" mass="20987">MVETITNIYLVGVGGQGILLASEILSEALMLAGHDVKKAEVHGMAQRGGSVVSHVRFGSRVYSPIIPEGEGDILFGFELLETYRHLHFLRPDGRVIVNDLRILPPGVNLGLQEYPDAIAERISEAFADTTIVDAASLATKAGSERAANTVLLGALSRRLELDEAIWRQAITHMVPEKFRELNLRAFELGRAC</sequence>
<keyword evidence="4" id="KW-1185">Reference proteome</keyword>
<dbReference type="NCBIfam" id="NF005322">
    <property type="entry name" value="PRK06853.1-2"/>
    <property type="match status" value="1"/>
</dbReference>
<dbReference type="AlphaFoldDB" id="A0A5D3WMC3"/>
<dbReference type="PANTHER" id="PTHR43854">
    <property type="entry name" value="INDOLEPYRUVATE OXIDOREDUCTASE SUBUNIT IORB"/>
    <property type="match status" value="1"/>
</dbReference>
<keyword evidence="3" id="KW-0670">Pyruvate</keyword>
<dbReference type="EMBL" id="VNIB01000001">
    <property type="protein sequence ID" value="TYP00326.1"/>
    <property type="molecule type" value="Genomic_DNA"/>
</dbReference>
<dbReference type="PANTHER" id="PTHR43854:SF1">
    <property type="entry name" value="INDOLEPYRUVATE OXIDOREDUCTASE SUBUNIT IORB"/>
    <property type="match status" value="1"/>
</dbReference>
<name>A0A5D3WMC3_9BACT</name>
<proteinExistence type="predicted"/>
<dbReference type="RefSeq" id="WP_148894517.1">
    <property type="nucleotide sequence ID" value="NZ_VNIB01000001.1"/>
</dbReference>
<reference evidence="3 4" key="1">
    <citation type="submission" date="2019-07" db="EMBL/GenBank/DDBJ databases">
        <title>Genomic Encyclopedia of Type Strains, Phase IV (KMG-IV): sequencing the most valuable type-strain genomes for metagenomic binning, comparative biology and taxonomic classification.</title>
        <authorList>
            <person name="Goeker M."/>
        </authorList>
    </citation>
    <scope>NUCLEOTIDE SEQUENCE [LARGE SCALE GENOMIC DNA]</scope>
    <source>
        <strain evidence="3 4">SS015</strain>
    </source>
</reference>
<dbReference type="Pfam" id="PF01558">
    <property type="entry name" value="POR"/>
    <property type="match status" value="1"/>
</dbReference>
<evidence type="ECO:0000256" key="1">
    <source>
        <dbReference type="ARBA" id="ARBA00023002"/>
    </source>
</evidence>
<dbReference type="Gene3D" id="3.40.920.10">
    <property type="entry name" value="Pyruvate-ferredoxin oxidoreductase, PFOR, domain III"/>
    <property type="match status" value="1"/>
</dbReference>